<dbReference type="EC" id="2.4.1.-" evidence="12"/>
<keyword evidence="10 12" id="KW-1133">Transmembrane helix</keyword>
<keyword evidence="15" id="KW-1185">Reference proteome</keyword>
<organism evidence="14 15">
    <name type="scientific">Coprinopsis marcescibilis</name>
    <name type="common">Agaric fungus</name>
    <name type="synonym">Psathyrella marcescibilis</name>
    <dbReference type="NCBI Taxonomy" id="230819"/>
    <lineage>
        <taxon>Eukaryota</taxon>
        <taxon>Fungi</taxon>
        <taxon>Dikarya</taxon>
        <taxon>Basidiomycota</taxon>
        <taxon>Agaricomycotina</taxon>
        <taxon>Agaricomycetes</taxon>
        <taxon>Agaricomycetidae</taxon>
        <taxon>Agaricales</taxon>
        <taxon>Agaricineae</taxon>
        <taxon>Psathyrellaceae</taxon>
        <taxon>Coprinopsis</taxon>
    </lineage>
</organism>
<evidence type="ECO:0000256" key="5">
    <source>
        <dbReference type="ARBA" id="ARBA00022502"/>
    </source>
</evidence>
<feature type="transmembrane region" description="Helical" evidence="12">
    <location>
        <begin position="199"/>
        <end position="219"/>
    </location>
</feature>
<dbReference type="InterPro" id="IPR007315">
    <property type="entry name" value="PIG-V/Gpi18"/>
</dbReference>
<keyword evidence="5 12" id="KW-0337">GPI-anchor biosynthesis</keyword>
<comment type="subcellular location">
    <subcellularLocation>
        <location evidence="1 12">Endoplasmic reticulum membrane</location>
        <topology evidence="1 12">Multi-pass membrane protein</topology>
    </subcellularLocation>
</comment>
<feature type="transmembrane region" description="Helical" evidence="12">
    <location>
        <begin position="278"/>
        <end position="300"/>
    </location>
</feature>
<comment type="function">
    <text evidence="12">Mannosyltransferase involved in glycosylphosphatidylinositol-anchor biosynthesis.</text>
</comment>
<keyword evidence="11 12" id="KW-0472">Membrane</keyword>
<dbReference type="UniPathway" id="UPA00196"/>
<evidence type="ECO:0000256" key="1">
    <source>
        <dbReference type="ARBA" id="ARBA00004477"/>
    </source>
</evidence>
<evidence type="ECO:0000256" key="2">
    <source>
        <dbReference type="ARBA" id="ARBA00004687"/>
    </source>
</evidence>
<keyword evidence="9 12" id="KW-0256">Endoplasmic reticulum</keyword>
<dbReference type="Proteomes" id="UP000307440">
    <property type="component" value="Unassembled WGS sequence"/>
</dbReference>
<dbReference type="GO" id="GO:0031501">
    <property type="term" value="C:mannosyltransferase complex"/>
    <property type="evidence" value="ECO:0007669"/>
    <property type="project" value="TreeGrafter"/>
</dbReference>
<feature type="transmembrane region" description="Helical" evidence="12">
    <location>
        <begin position="148"/>
        <end position="178"/>
    </location>
</feature>
<feature type="signal peptide" evidence="13">
    <location>
        <begin position="1"/>
        <end position="22"/>
    </location>
</feature>
<comment type="pathway">
    <text evidence="2 12">Glycolipid biosynthesis; glycosylphosphatidylinositol-anchor biosynthesis.</text>
</comment>
<evidence type="ECO:0000256" key="12">
    <source>
        <dbReference type="RuleBase" id="RU363112"/>
    </source>
</evidence>
<dbReference type="STRING" id="230819.A0A5C3KYW5"/>
<dbReference type="Pfam" id="PF04188">
    <property type="entry name" value="Mannosyl_trans2"/>
    <property type="match status" value="1"/>
</dbReference>
<dbReference type="GO" id="GO:0005789">
    <property type="term" value="C:endoplasmic reticulum membrane"/>
    <property type="evidence" value="ECO:0007669"/>
    <property type="project" value="UniProtKB-SubCell"/>
</dbReference>
<evidence type="ECO:0000256" key="10">
    <source>
        <dbReference type="ARBA" id="ARBA00022989"/>
    </source>
</evidence>
<dbReference type="PANTHER" id="PTHR12468:SF2">
    <property type="entry name" value="GPI MANNOSYLTRANSFERASE 2"/>
    <property type="match status" value="1"/>
</dbReference>
<feature type="transmembrane region" description="Helical" evidence="12">
    <location>
        <begin position="321"/>
        <end position="345"/>
    </location>
</feature>
<evidence type="ECO:0000313" key="14">
    <source>
        <dbReference type="EMBL" id="TFK25487.1"/>
    </source>
</evidence>
<evidence type="ECO:0000256" key="3">
    <source>
        <dbReference type="ARBA" id="ARBA00008698"/>
    </source>
</evidence>
<evidence type="ECO:0000256" key="9">
    <source>
        <dbReference type="ARBA" id="ARBA00022824"/>
    </source>
</evidence>
<evidence type="ECO:0000313" key="15">
    <source>
        <dbReference type="Proteomes" id="UP000307440"/>
    </source>
</evidence>
<keyword evidence="13" id="KW-0732">Signal</keyword>
<reference evidence="14 15" key="1">
    <citation type="journal article" date="2019" name="Nat. Ecol. Evol.">
        <title>Megaphylogeny resolves global patterns of mushroom evolution.</title>
        <authorList>
            <person name="Varga T."/>
            <person name="Krizsan K."/>
            <person name="Foldi C."/>
            <person name="Dima B."/>
            <person name="Sanchez-Garcia M."/>
            <person name="Sanchez-Ramirez S."/>
            <person name="Szollosi G.J."/>
            <person name="Szarkandi J.G."/>
            <person name="Papp V."/>
            <person name="Albert L."/>
            <person name="Andreopoulos W."/>
            <person name="Angelini C."/>
            <person name="Antonin V."/>
            <person name="Barry K.W."/>
            <person name="Bougher N.L."/>
            <person name="Buchanan P."/>
            <person name="Buyck B."/>
            <person name="Bense V."/>
            <person name="Catcheside P."/>
            <person name="Chovatia M."/>
            <person name="Cooper J."/>
            <person name="Damon W."/>
            <person name="Desjardin D."/>
            <person name="Finy P."/>
            <person name="Geml J."/>
            <person name="Haridas S."/>
            <person name="Hughes K."/>
            <person name="Justo A."/>
            <person name="Karasinski D."/>
            <person name="Kautmanova I."/>
            <person name="Kiss B."/>
            <person name="Kocsube S."/>
            <person name="Kotiranta H."/>
            <person name="LaButti K.M."/>
            <person name="Lechner B.E."/>
            <person name="Liimatainen K."/>
            <person name="Lipzen A."/>
            <person name="Lukacs Z."/>
            <person name="Mihaltcheva S."/>
            <person name="Morgado L.N."/>
            <person name="Niskanen T."/>
            <person name="Noordeloos M.E."/>
            <person name="Ohm R.A."/>
            <person name="Ortiz-Santana B."/>
            <person name="Ovrebo C."/>
            <person name="Racz N."/>
            <person name="Riley R."/>
            <person name="Savchenko A."/>
            <person name="Shiryaev A."/>
            <person name="Soop K."/>
            <person name="Spirin V."/>
            <person name="Szebenyi C."/>
            <person name="Tomsovsky M."/>
            <person name="Tulloss R.E."/>
            <person name="Uehling J."/>
            <person name="Grigoriev I.V."/>
            <person name="Vagvolgyi C."/>
            <person name="Papp T."/>
            <person name="Martin F.M."/>
            <person name="Miettinen O."/>
            <person name="Hibbett D.S."/>
            <person name="Nagy L.G."/>
        </authorList>
    </citation>
    <scope>NUCLEOTIDE SEQUENCE [LARGE SCALE GENOMIC DNA]</scope>
    <source>
        <strain evidence="14 15">CBS 121175</strain>
    </source>
</reference>
<sequence>MILNLVLDALATLLPLFDKSSSLLSNSTAVVRWDAFHFLSIAEHGYQYEQQWAFLPGIALVIRLSTALVGHQHCLKGVAFLISLLTLDSYRVFYELSLAHLRSESLAYISTVLALIPSSPVTLFAAPYNEPFFTYLSYRGMLFCAQEHWLLAALAFCAATMFRSNGLFLAGFIIWGILIQPHLPHLLSSRKLPRITSRLVLDVLYAALLTILVFAPFIYHNYFAYATFCIPSKDQLPLSYQTPQWCSKTIPTVYTHVQSTYWNAGFLNYWSPKQFPNFLIAAPPFILLYSFGFWHIRAVLLTHGFCTSRPQSSRHRQSLKASPFSTLSLTPHVIHSLFTASILLFTSHTQIILRLAAAMPILYWAAAWLWSGTRPIGINNHHSPPTLAQPAPSTFYGKLWVYWSVCWFLISIILWTSFLPPA</sequence>
<protein>
    <recommendedName>
        <fullName evidence="4 12">GPI mannosyltransferase 2</fullName>
        <ecNumber evidence="12">2.4.1.-</ecNumber>
    </recommendedName>
</protein>
<evidence type="ECO:0000256" key="6">
    <source>
        <dbReference type="ARBA" id="ARBA00022676"/>
    </source>
</evidence>
<proteinExistence type="inferred from homology"/>
<name>A0A5C3KYW5_COPMA</name>
<feature type="transmembrane region" description="Helical" evidence="12">
    <location>
        <begin position="351"/>
        <end position="370"/>
    </location>
</feature>
<comment type="caution">
    <text evidence="12">Lacks conserved residue(s) required for the propagation of feature annotation.</text>
</comment>
<keyword evidence="6 12" id="KW-0328">Glycosyltransferase</keyword>
<evidence type="ECO:0000256" key="13">
    <source>
        <dbReference type="SAM" id="SignalP"/>
    </source>
</evidence>
<evidence type="ECO:0000256" key="11">
    <source>
        <dbReference type="ARBA" id="ARBA00023136"/>
    </source>
</evidence>
<dbReference type="GO" id="GO:0004376">
    <property type="term" value="F:GPI mannosyltransferase activity"/>
    <property type="evidence" value="ECO:0007669"/>
    <property type="project" value="InterPro"/>
</dbReference>
<dbReference type="GO" id="GO:0006506">
    <property type="term" value="P:GPI anchor biosynthetic process"/>
    <property type="evidence" value="ECO:0007669"/>
    <property type="project" value="UniProtKB-UniPathway"/>
</dbReference>
<feature type="transmembrane region" description="Helical" evidence="12">
    <location>
        <begin position="106"/>
        <end position="128"/>
    </location>
</feature>
<evidence type="ECO:0000256" key="7">
    <source>
        <dbReference type="ARBA" id="ARBA00022679"/>
    </source>
</evidence>
<keyword evidence="8 12" id="KW-0812">Transmembrane</keyword>
<dbReference type="GO" id="GO:0000009">
    <property type="term" value="F:alpha-1,6-mannosyltransferase activity"/>
    <property type="evidence" value="ECO:0007669"/>
    <property type="project" value="InterPro"/>
</dbReference>
<dbReference type="EMBL" id="ML210185">
    <property type="protein sequence ID" value="TFK25487.1"/>
    <property type="molecule type" value="Genomic_DNA"/>
</dbReference>
<keyword evidence="7 12" id="KW-0808">Transferase</keyword>
<feature type="chain" id="PRO_5023000798" description="GPI mannosyltransferase 2" evidence="13">
    <location>
        <begin position="23"/>
        <end position="422"/>
    </location>
</feature>
<gene>
    <name evidence="14" type="ORF">FA15DRAFT_617485</name>
</gene>
<dbReference type="AlphaFoldDB" id="A0A5C3KYW5"/>
<dbReference type="PANTHER" id="PTHR12468">
    <property type="entry name" value="GPI MANNOSYLTRANSFERASE 2"/>
    <property type="match status" value="1"/>
</dbReference>
<comment type="similarity">
    <text evidence="3 12">Belongs to the PIGV family.</text>
</comment>
<dbReference type="OrthoDB" id="10252502at2759"/>
<evidence type="ECO:0000256" key="4">
    <source>
        <dbReference type="ARBA" id="ARBA00013795"/>
    </source>
</evidence>
<accession>A0A5C3KYW5</accession>
<evidence type="ECO:0000256" key="8">
    <source>
        <dbReference type="ARBA" id="ARBA00022692"/>
    </source>
</evidence>
<feature type="transmembrane region" description="Helical" evidence="12">
    <location>
        <begin position="399"/>
        <end position="418"/>
    </location>
</feature>